<dbReference type="InterPro" id="IPR005154">
    <property type="entry name" value="Glyco_hydro_67_aGlcAse_N"/>
</dbReference>
<dbReference type="Gene3D" id="3.90.1330.10">
    <property type="entry name" value="Alpha-glucuronidase, C-terminal domain"/>
    <property type="match status" value="1"/>
</dbReference>
<dbReference type="Pfam" id="PF07488">
    <property type="entry name" value="Glyco_hydro_67M"/>
    <property type="match status" value="1"/>
</dbReference>
<keyword evidence="14" id="KW-1185">Reference proteome</keyword>
<feature type="active site" description="Proton acceptor" evidence="8">
    <location>
        <position position="426"/>
    </location>
</feature>
<proteinExistence type="inferred from homology"/>
<keyword evidence="6 9" id="KW-0624">Polysaccharide degradation</keyword>
<evidence type="ECO:0000256" key="9">
    <source>
        <dbReference type="RuleBase" id="RU361198"/>
    </source>
</evidence>
<comment type="subunit">
    <text evidence="9">Homodimer.</text>
</comment>
<evidence type="ECO:0000256" key="3">
    <source>
        <dbReference type="ARBA" id="ARBA00022801"/>
    </source>
</evidence>
<gene>
    <name evidence="13" type="ordered locus">RB2501_04530</name>
</gene>
<evidence type="ECO:0000313" key="14">
    <source>
        <dbReference type="Proteomes" id="UP000009049"/>
    </source>
</evidence>
<dbReference type="CAZy" id="GH67">
    <property type="family name" value="Glycoside Hydrolase Family 67"/>
</dbReference>
<sequence length="766" mass="86109">MKFTSIRPAPPVFTLLILFFLFSGQVLPKPGASDSREPHLADTARCLPEPNRAVVASPNPIPWGYDLWLNFEPLDDARLKDAYREAITGMYMEPVGATGQIVYRELTEGLGSMLERPLESLPAPAGMKSAEAGLLLVATWDRLPRFIREIMDRPEIPAEGFLIRQVRAGEKKHLVLTSADDAGLLYGAYRLLRLVQTHQPLDGIDLLDAPKTKLRMLNHWDNLDRTVERGYAGFSIFNWHTLPELRDPRYADYARANASVGINATAVTNVNSNALVLTAPYIRKAKALADIFRPYGIRLYLTARFSAPMEIGGLETADPLDPRVIAWWAAKAGELYAEIPDFGGFLVKANSEGQPGPQNYGRSHREGANMLADALAPYGGNVIWRAFVYSEEDPDDRAKQAYTEFAPEDGKFRENVLLQVKNGPIDFQPREPVHPLFGAMPETPMLAEFQITKEYLGFATHLVYLPRLFEEVLQTDTYREGPGSTVARVVDGSLHDKPLSGMAGVANIGTDINWTGHPFGQADWYGFGRLAWDPNLDSGDIAEEWIRATFGNNPVVVSRVQALMMRSREAVVNYMTPLGLHHIFDSSHHYGPGPWVDEHSRPEWNPVYYHQADSLGIGFDRTSTGSNAVAQYAPELAERYGDPATCPEEFLLWFHHLPWDYKLRDGHTLWEGLGLKYQEGIDTVSGMLSDWQGLKGLLPDAAYRDVEMRLGIQLQEARWWKDACMLYFQTFSGREFPEGMEPPAHPLNYYKNLKFPYAPGIRPQWD</sequence>
<evidence type="ECO:0000256" key="7">
    <source>
        <dbReference type="PIRNR" id="PIRNR029900"/>
    </source>
</evidence>
<dbReference type="InterPro" id="IPR017853">
    <property type="entry name" value="GH"/>
</dbReference>
<comment type="catalytic activity">
    <reaction evidence="9">
        <text>Hydrolysis of (1-&gt;2)-alpha-D-(4-O-methyl)glucuronosyl links in the main chain of hardwood xylans.</text>
        <dbReference type="EC" id="3.2.1.131"/>
    </reaction>
</comment>
<dbReference type="GO" id="GO:0033939">
    <property type="term" value="F:xylan alpha-1,2-glucuronosidase activity"/>
    <property type="evidence" value="ECO:0007669"/>
    <property type="project" value="UniProtKB-EC"/>
</dbReference>
<evidence type="ECO:0000313" key="13">
    <source>
        <dbReference type="EMBL" id="EAR16134.1"/>
    </source>
</evidence>
<evidence type="ECO:0000259" key="10">
    <source>
        <dbReference type="Pfam" id="PF03648"/>
    </source>
</evidence>
<evidence type="ECO:0000256" key="8">
    <source>
        <dbReference type="PIRSR" id="PIRSR029900-1"/>
    </source>
</evidence>
<dbReference type="OrthoDB" id="339499at2"/>
<organism evidence="13 14">
    <name type="scientific">Robiginitalea biformata (strain ATCC BAA-864 / DSM 15991 / KCTC 12146 / HTCC2501)</name>
    <dbReference type="NCBI Taxonomy" id="313596"/>
    <lineage>
        <taxon>Bacteria</taxon>
        <taxon>Pseudomonadati</taxon>
        <taxon>Bacteroidota</taxon>
        <taxon>Flavobacteriia</taxon>
        <taxon>Flavobacteriales</taxon>
        <taxon>Flavobacteriaceae</taxon>
        <taxon>Robiginitalea</taxon>
    </lineage>
</organism>
<feature type="active site" description="Proton donor" evidence="8">
    <location>
        <position position="352"/>
    </location>
</feature>
<dbReference type="GO" id="GO:0045493">
    <property type="term" value="P:xylan catabolic process"/>
    <property type="evidence" value="ECO:0007669"/>
    <property type="project" value="UniProtKB-KW"/>
</dbReference>
<dbReference type="SUPFAM" id="SSF55545">
    <property type="entry name" value="beta-N-acetylhexosaminidase-like domain"/>
    <property type="match status" value="1"/>
</dbReference>
<dbReference type="GO" id="GO:0046559">
    <property type="term" value="F:alpha-glucuronidase activity"/>
    <property type="evidence" value="ECO:0007669"/>
    <property type="project" value="InterPro"/>
</dbReference>
<dbReference type="eggNOG" id="COG3661">
    <property type="taxonomic scope" value="Bacteria"/>
</dbReference>
<evidence type="ECO:0000259" key="11">
    <source>
        <dbReference type="Pfam" id="PF07477"/>
    </source>
</evidence>
<dbReference type="KEGG" id="rbi:RB2501_04530"/>
<dbReference type="SUPFAM" id="SSF51445">
    <property type="entry name" value="(Trans)glycosidases"/>
    <property type="match status" value="1"/>
</dbReference>
<keyword evidence="5 7" id="KW-0326">Glycosidase</keyword>
<dbReference type="RefSeq" id="WP_012813829.1">
    <property type="nucleotide sequence ID" value="NC_013222.1"/>
</dbReference>
<evidence type="ECO:0000256" key="4">
    <source>
        <dbReference type="ARBA" id="ARBA00023277"/>
    </source>
</evidence>
<keyword evidence="3 7" id="KW-0378">Hydrolase</keyword>
<feature type="domain" description="Alpha glucuronidase N-terminal" evidence="10">
    <location>
        <begin position="67"/>
        <end position="191"/>
    </location>
</feature>
<evidence type="ECO:0000259" key="12">
    <source>
        <dbReference type="Pfam" id="PF07488"/>
    </source>
</evidence>
<keyword evidence="2 7" id="KW-0858">Xylan degradation</keyword>
<dbReference type="AlphaFoldDB" id="A4CGS6"/>
<keyword evidence="4 9" id="KW-0119">Carbohydrate metabolism</keyword>
<dbReference type="PANTHER" id="PTHR39207">
    <property type="entry name" value="ALPHA-GLUCURONIDASE A"/>
    <property type="match status" value="1"/>
</dbReference>
<feature type="domain" description="Glycosyl hydrolase family 67 C-terminal" evidence="11">
    <location>
        <begin position="515"/>
        <end position="740"/>
    </location>
</feature>
<feature type="active site" description="Proton acceptor" evidence="8">
    <location>
        <position position="454"/>
    </location>
</feature>
<evidence type="ECO:0000256" key="2">
    <source>
        <dbReference type="ARBA" id="ARBA00022651"/>
    </source>
</evidence>
<dbReference type="InterPro" id="IPR029018">
    <property type="entry name" value="Hex-like_dom2"/>
</dbReference>
<dbReference type="PANTHER" id="PTHR39207:SF1">
    <property type="entry name" value="ALPHA-GLUCURONIDASE A"/>
    <property type="match status" value="1"/>
</dbReference>
<dbReference type="Proteomes" id="UP000009049">
    <property type="component" value="Chromosome"/>
</dbReference>
<dbReference type="InterPro" id="IPR011099">
    <property type="entry name" value="Glyco_hydro_67_C"/>
</dbReference>
<evidence type="ECO:0000256" key="5">
    <source>
        <dbReference type="ARBA" id="ARBA00023295"/>
    </source>
</evidence>
<feature type="domain" description="Glycosyl hydrolase family 67 catalytic" evidence="12">
    <location>
        <begin position="195"/>
        <end position="514"/>
    </location>
</feature>
<dbReference type="Pfam" id="PF03648">
    <property type="entry name" value="Glyco_hydro_67N"/>
    <property type="match status" value="1"/>
</dbReference>
<dbReference type="InterPro" id="IPR011395">
    <property type="entry name" value="Glyco_hydro_67_aGlcAse"/>
</dbReference>
<dbReference type="PIRSF" id="PIRSF029900">
    <property type="entry name" value="Alpha-glucuronds"/>
    <property type="match status" value="1"/>
</dbReference>
<dbReference type="Pfam" id="PF07477">
    <property type="entry name" value="Glyco_hydro_67C"/>
    <property type="match status" value="1"/>
</dbReference>
<dbReference type="HOGENOM" id="CLU_007125_1_0_10"/>
<dbReference type="EMBL" id="CP001712">
    <property type="protein sequence ID" value="EAR16134.1"/>
    <property type="molecule type" value="Genomic_DNA"/>
</dbReference>
<dbReference type="STRING" id="313596.RB2501_04530"/>
<comment type="similarity">
    <text evidence="1 7 9">Belongs to the glycosyl hydrolase 67 family.</text>
</comment>
<dbReference type="Gene3D" id="3.20.20.80">
    <property type="entry name" value="Glycosidases"/>
    <property type="match status" value="1"/>
</dbReference>
<dbReference type="EC" id="3.2.1.131" evidence="9"/>
<dbReference type="InterPro" id="IPR011100">
    <property type="entry name" value="Glyco_hydro_67_cat"/>
</dbReference>
<evidence type="ECO:0000256" key="6">
    <source>
        <dbReference type="ARBA" id="ARBA00023326"/>
    </source>
</evidence>
<dbReference type="GO" id="GO:0005576">
    <property type="term" value="C:extracellular region"/>
    <property type="evidence" value="ECO:0007669"/>
    <property type="project" value="InterPro"/>
</dbReference>
<name>A4CGS6_ROBBH</name>
<reference evidence="13 14" key="1">
    <citation type="journal article" date="2009" name="J. Bacteriol.">
        <title>Complete genome sequence of Robiginitalea biformata HTCC2501.</title>
        <authorList>
            <person name="Oh H.M."/>
            <person name="Giovannoni S.J."/>
            <person name="Lee K."/>
            <person name="Ferriera S."/>
            <person name="Johnson J."/>
            <person name="Cho J.C."/>
        </authorList>
    </citation>
    <scope>NUCLEOTIDE SEQUENCE [LARGE SCALE GENOMIC DNA]</scope>
    <source>
        <strain evidence="14">ATCC BAA-864 / HTCC2501 / KCTC 12146</strain>
    </source>
</reference>
<accession>A4CGS6</accession>
<evidence type="ECO:0000256" key="1">
    <source>
        <dbReference type="ARBA" id="ARBA00008833"/>
    </source>
</evidence>
<protein>
    <recommendedName>
        <fullName evidence="9">Xylan alpha-1,2-glucuronidase</fullName>
        <ecNumber evidence="9">3.2.1.131</ecNumber>
    </recommendedName>
</protein>
<dbReference type="Gene3D" id="3.30.379.10">
    <property type="entry name" value="Chitobiase/beta-hexosaminidase domain 2-like"/>
    <property type="match status" value="1"/>
</dbReference>
<dbReference type="InterPro" id="IPR037054">
    <property type="entry name" value="A-glucoronidase_C_sf"/>
</dbReference>